<dbReference type="Pfam" id="PF03717">
    <property type="entry name" value="PBP_dimer"/>
    <property type="match status" value="1"/>
</dbReference>
<evidence type="ECO:0000256" key="2">
    <source>
        <dbReference type="ARBA" id="ARBA00022645"/>
    </source>
</evidence>
<dbReference type="InterPro" id="IPR050515">
    <property type="entry name" value="Beta-lactam/transpept"/>
</dbReference>
<dbReference type="AlphaFoldDB" id="A0A918MLA5"/>
<organism evidence="6 7">
    <name type="scientific">Arenibacter certesii</name>
    <dbReference type="NCBI Taxonomy" id="228955"/>
    <lineage>
        <taxon>Bacteria</taxon>
        <taxon>Pseudomonadati</taxon>
        <taxon>Bacteroidota</taxon>
        <taxon>Flavobacteriia</taxon>
        <taxon>Flavobacteriales</taxon>
        <taxon>Flavobacteriaceae</taxon>
        <taxon>Arenibacter</taxon>
    </lineage>
</organism>
<dbReference type="SMART" id="SM00740">
    <property type="entry name" value="PASTA"/>
    <property type="match status" value="1"/>
</dbReference>
<keyword evidence="2" id="KW-0645">Protease</keyword>
<dbReference type="RefSeq" id="WP_026814818.1">
    <property type="nucleotide sequence ID" value="NZ_BMWP01000014.1"/>
</dbReference>
<dbReference type="Gene3D" id="3.90.1310.10">
    <property type="entry name" value="Penicillin-binding protein 2a (Domain 2)"/>
    <property type="match status" value="1"/>
</dbReference>
<evidence type="ECO:0000313" key="6">
    <source>
        <dbReference type="EMBL" id="GGW37391.1"/>
    </source>
</evidence>
<evidence type="ECO:0000259" key="5">
    <source>
        <dbReference type="PROSITE" id="PS51178"/>
    </source>
</evidence>
<dbReference type="InterPro" id="IPR001460">
    <property type="entry name" value="PCN-bd_Tpept"/>
</dbReference>
<dbReference type="Gene3D" id="3.30.450.330">
    <property type="match status" value="1"/>
</dbReference>
<dbReference type="InterPro" id="IPR005311">
    <property type="entry name" value="PBP_dimer"/>
</dbReference>
<keyword evidence="4" id="KW-0812">Transmembrane</keyword>
<evidence type="ECO:0000256" key="1">
    <source>
        <dbReference type="ARBA" id="ARBA00004370"/>
    </source>
</evidence>
<dbReference type="InterPro" id="IPR005543">
    <property type="entry name" value="PASTA_dom"/>
</dbReference>
<comment type="caution">
    <text evidence="6">The sequence shown here is derived from an EMBL/GenBank/DDBJ whole genome shotgun (WGS) entry which is preliminary data.</text>
</comment>
<dbReference type="EMBL" id="BMWP01000014">
    <property type="protein sequence ID" value="GGW37391.1"/>
    <property type="molecule type" value="Genomic_DNA"/>
</dbReference>
<keyword evidence="2" id="KW-0378">Hydrolase</keyword>
<proteinExistence type="predicted"/>
<dbReference type="Gene3D" id="3.40.710.10">
    <property type="entry name" value="DD-peptidase/beta-lactamase superfamily"/>
    <property type="match status" value="1"/>
</dbReference>
<sequence>MAITEKNILIRLYIVAGFLFLFAVAVLVKLVSIQMVDGDKYRKLGMDRTEKVFTIAPKRGNLYSDDGSLLATSVSRYTIRWDAETVRSKDFEENIKPLSDSLAKLLGKSASYYQQLLRKARANKNRYSLVARNLDYSDYVAIKQFPLFNMGPYKGGVIIEQKIVREHPLGKIAERSVGYERVDENGYYTRVGLEGAFGEYLRGEEGKRLKQKIAKGQWKPIGWDNIKEPKDGYDVVSTIDINIQDIAHHALLRQLEKYEAEHGSVIVMETKTGEVKAISNLGRTSDGKYYERLNYAIGESHEPGSTFKLMSMVVALEDKVIDTSTVIDTENGLYRVYNRTVRDSKWGGYGKVTMGRAFEISSNTAFAKVINDNYKDNPEKFVNRLMNMNIHRELGLPIKGEGTPVIRYPGDKGWSGVSLAWMSYGYEVSLTPLQTLAFYNAIANDGELVKPRLIKEVREWDKTIIKFEKEVINPSICSKETVGKVRQLLKNVVEKKHGTGHKLYSPNFSMAGKTGTTQKNYSSKDPDKLGYISTFAGYFPADEPKYSCIVVIHEPDKSVGYYGADVSGPVFKSVAQKIYASSPVVDEVDLNEAGDENLNESYQEFFAASSKKYSQLPNVEGMSGMDAISLLENLGITVEVKGNGKVKRQSVLKGTDLKKVDKIILELS</sequence>
<dbReference type="Pfam" id="PF03793">
    <property type="entry name" value="PASTA"/>
    <property type="match status" value="1"/>
</dbReference>
<dbReference type="GO" id="GO:0071555">
    <property type="term" value="P:cell wall organization"/>
    <property type="evidence" value="ECO:0007669"/>
    <property type="project" value="TreeGrafter"/>
</dbReference>
<dbReference type="InterPro" id="IPR036138">
    <property type="entry name" value="PBP_dimer_sf"/>
</dbReference>
<reference evidence="6" key="1">
    <citation type="journal article" date="2014" name="Int. J. Syst. Evol. Microbiol.">
        <title>Complete genome sequence of Corynebacterium casei LMG S-19264T (=DSM 44701T), isolated from a smear-ripened cheese.</title>
        <authorList>
            <consortium name="US DOE Joint Genome Institute (JGI-PGF)"/>
            <person name="Walter F."/>
            <person name="Albersmeier A."/>
            <person name="Kalinowski J."/>
            <person name="Ruckert C."/>
        </authorList>
    </citation>
    <scope>NUCLEOTIDE SEQUENCE</scope>
    <source>
        <strain evidence="6">KCTC 12113</strain>
    </source>
</reference>
<gene>
    <name evidence="6" type="primary">ftsI</name>
    <name evidence="6" type="ORF">GCM10007383_22830</name>
</gene>
<keyword evidence="4" id="KW-1133">Transmembrane helix</keyword>
<dbReference type="GO" id="GO:0008658">
    <property type="term" value="F:penicillin binding"/>
    <property type="evidence" value="ECO:0007669"/>
    <property type="project" value="InterPro"/>
</dbReference>
<reference evidence="6" key="2">
    <citation type="submission" date="2020-09" db="EMBL/GenBank/DDBJ databases">
        <authorList>
            <person name="Sun Q."/>
            <person name="Kim S."/>
        </authorList>
    </citation>
    <scope>NUCLEOTIDE SEQUENCE</scope>
    <source>
        <strain evidence="6">KCTC 12113</strain>
    </source>
</reference>
<feature type="transmembrane region" description="Helical" evidence="4">
    <location>
        <begin position="12"/>
        <end position="33"/>
    </location>
</feature>
<dbReference type="PANTHER" id="PTHR30627:SF1">
    <property type="entry name" value="PEPTIDOGLYCAN D,D-TRANSPEPTIDASE FTSI"/>
    <property type="match status" value="1"/>
</dbReference>
<feature type="domain" description="PASTA" evidence="5">
    <location>
        <begin position="610"/>
        <end position="668"/>
    </location>
</feature>
<dbReference type="PROSITE" id="PS51178">
    <property type="entry name" value="PASTA"/>
    <property type="match status" value="1"/>
</dbReference>
<dbReference type="PANTHER" id="PTHR30627">
    <property type="entry name" value="PEPTIDOGLYCAN D,D-TRANSPEPTIDASE"/>
    <property type="match status" value="1"/>
</dbReference>
<name>A0A918MLA5_9FLAO</name>
<dbReference type="GO" id="GO:0004180">
    <property type="term" value="F:carboxypeptidase activity"/>
    <property type="evidence" value="ECO:0007669"/>
    <property type="project" value="UniProtKB-KW"/>
</dbReference>
<evidence type="ECO:0000256" key="4">
    <source>
        <dbReference type="SAM" id="Phobius"/>
    </source>
</evidence>
<protein>
    <submittedName>
        <fullName evidence="6">Penicillin-binding protein</fullName>
    </submittedName>
</protein>
<evidence type="ECO:0000256" key="3">
    <source>
        <dbReference type="ARBA" id="ARBA00023136"/>
    </source>
</evidence>
<keyword evidence="2" id="KW-0121">Carboxypeptidase</keyword>
<dbReference type="SUPFAM" id="SSF54184">
    <property type="entry name" value="Penicillin-binding protein 2x (pbp-2x), c-terminal domain"/>
    <property type="match status" value="1"/>
</dbReference>
<comment type="subcellular location">
    <subcellularLocation>
        <location evidence="1">Membrane</location>
    </subcellularLocation>
</comment>
<keyword evidence="7" id="KW-1185">Reference proteome</keyword>
<evidence type="ECO:0000313" key="7">
    <source>
        <dbReference type="Proteomes" id="UP000634668"/>
    </source>
</evidence>
<dbReference type="SUPFAM" id="SSF56519">
    <property type="entry name" value="Penicillin binding protein dimerisation domain"/>
    <property type="match status" value="1"/>
</dbReference>
<keyword evidence="3 4" id="KW-0472">Membrane</keyword>
<dbReference type="InterPro" id="IPR012338">
    <property type="entry name" value="Beta-lactam/transpept-like"/>
</dbReference>
<dbReference type="Pfam" id="PF00905">
    <property type="entry name" value="Transpeptidase"/>
    <property type="match status" value="1"/>
</dbReference>
<dbReference type="GO" id="GO:0005886">
    <property type="term" value="C:plasma membrane"/>
    <property type="evidence" value="ECO:0007669"/>
    <property type="project" value="TreeGrafter"/>
</dbReference>
<dbReference type="Proteomes" id="UP000634668">
    <property type="component" value="Unassembled WGS sequence"/>
</dbReference>
<dbReference type="CDD" id="cd06575">
    <property type="entry name" value="PASTA_Pbp2x-like_2"/>
    <property type="match status" value="1"/>
</dbReference>
<dbReference type="SUPFAM" id="SSF56601">
    <property type="entry name" value="beta-lactamase/transpeptidase-like"/>
    <property type="match status" value="1"/>
</dbReference>
<accession>A0A918MLA5</accession>